<evidence type="ECO:0000256" key="1">
    <source>
        <dbReference type="SAM" id="Phobius"/>
    </source>
</evidence>
<dbReference type="Proteomes" id="UP000233325">
    <property type="component" value="Unassembled WGS sequence"/>
</dbReference>
<dbReference type="EMBL" id="PHAH01000021">
    <property type="protein sequence ID" value="PKM88257.1"/>
    <property type="molecule type" value="Genomic_DNA"/>
</dbReference>
<name>A0A2N2E0N8_9BACT</name>
<protein>
    <recommendedName>
        <fullName evidence="4">O-antigen ligase domain-containing protein</fullName>
    </recommendedName>
</protein>
<feature type="transmembrane region" description="Helical" evidence="1">
    <location>
        <begin position="62"/>
        <end position="83"/>
    </location>
</feature>
<keyword evidence="1" id="KW-0812">Transmembrane</keyword>
<organism evidence="2 3">
    <name type="scientific">Candidatus Falkowbacteria bacterium HGW-Falkowbacteria-2</name>
    <dbReference type="NCBI Taxonomy" id="2013769"/>
    <lineage>
        <taxon>Bacteria</taxon>
        <taxon>Candidatus Falkowiibacteriota</taxon>
    </lineage>
</organism>
<evidence type="ECO:0008006" key="4">
    <source>
        <dbReference type="Google" id="ProtNLM"/>
    </source>
</evidence>
<keyword evidence="1" id="KW-1133">Transmembrane helix</keyword>
<reference evidence="2 3" key="1">
    <citation type="journal article" date="2017" name="ISME J.">
        <title>Potential for microbial H2 and metal transformations associated with novel bacteria and archaea in deep terrestrial subsurface sediments.</title>
        <authorList>
            <person name="Hernsdorf A.W."/>
            <person name="Amano Y."/>
            <person name="Miyakawa K."/>
            <person name="Ise K."/>
            <person name="Suzuki Y."/>
            <person name="Anantharaman K."/>
            <person name="Probst A."/>
            <person name="Burstein D."/>
            <person name="Thomas B.C."/>
            <person name="Banfield J.F."/>
        </authorList>
    </citation>
    <scope>NUCLEOTIDE SEQUENCE [LARGE SCALE GENOMIC DNA]</scope>
    <source>
        <strain evidence="2">HGW-Falkowbacteria-2</strain>
    </source>
</reference>
<gene>
    <name evidence="2" type="ORF">CVU83_01945</name>
</gene>
<proteinExistence type="predicted"/>
<keyword evidence="1" id="KW-0472">Membrane</keyword>
<feature type="transmembrane region" description="Helical" evidence="1">
    <location>
        <begin position="90"/>
        <end position="115"/>
    </location>
</feature>
<dbReference type="AlphaFoldDB" id="A0A2N2E0N8"/>
<evidence type="ECO:0000313" key="3">
    <source>
        <dbReference type="Proteomes" id="UP000233325"/>
    </source>
</evidence>
<accession>A0A2N2E0N8</accession>
<evidence type="ECO:0000313" key="2">
    <source>
        <dbReference type="EMBL" id="PKM88257.1"/>
    </source>
</evidence>
<feature type="non-terminal residue" evidence="2">
    <location>
        <position position="1"/>
    </location>
</feature>
<comment type="caution">
    <text evidence="2">The sequence shown here is derived from an EMBL/GenBank/DDBJ whole genome shotgun (WGS) entry which is preliminary data.</text>
</comment>
<sequence length="123" mass="14431">WSGTDYDFVQPRNFELLMWGWSAPIQSWPGRLRDVFHSDHKNVGTLNIQSYGYYAENVHNDFLQIAVETGLLGLLAFISVWLVPLKRPCIWMYSSIFVGWKFLLILEPLNLPFWYSRSGYKPV</sequence>